<dbReference type="EMBL" id="UARD01000028">
    <property type="protein sequence ID" value="SPV21835.1"/>
    <property type="molecule type" value="Genomic_DNA"/>
</dbReference>
<protein>
    <submittedName>
        <fullName evidence="1">Uncharacterized protein</fullName>
    </submittedName>
</protein>
<name>A0AAE8NHZ3_BURCE</name>
<comment type="caution">
    <text evidence="1">The sequence shown here is derived from an EMBL/GenBank/DDBJ whole genome shotgun (WGS) entry which is preliminary data.</text>
</comment>
<accession>A0AAE8NHZ3</accession>
<gene>
    <name evidence="1" type="ORF">NCTC10661_04796</name>
</gene>
<proteinExistence type="predicted"/>
<organism evidence="1 2">
    <name type="scientific">Burkholderia cepacia</name>
    <name type="common">Pseudomonas cepacia</name>
    <dbReference type="NCBI Taxonomy" id="292"/>
    <lineage>
        <taxon>Bacteria</taxon>
        <taxon>Pseudomonadati</taxon>
        <taxon>Pseudomonadota</taxon>
        <taxon>Betaproteobacteria</taxon>
        <taxon>Burkholderiales</taxon>
        <taxon>Burkholderiaceae</taxon>
        <taxon>Burkholderia</taxon>
        <taxon>Burkholderia cepacia complex</taxon>
    </lineage>
</organism>
<sequence length="80" mass="8823">MLELASLMQRDQSHHTGASLFLPEKMAQLLKFSSFAAQFTAVGDVLVDVVEPLLNPVQRFSKSKYVEDEPAHLKVGVLAP</sequence>
<dbReference type="Proteomes" id="UP000250416">
    <property type="component" value="Unassembled WGS sequence"/>
</dbReference>
<reference evidence="1 2" key="1">
    <citation type="submission" date="2018-06" db="EMBL/GenBank/DDBJ databases">
        <authorList>
            <consortium name="Pathogen Informatics"/>
            <person name="Doyle S."/>
        </authorList>
    </citation>
    <scope>NUCLEOTIDE SEQUENCE [LARGE SCALE GENOMIC DNA]</scope>
    <source>
        <strain evidence="1 2">NCTC10661</strain>
    </source>
</reference>
<evidence type="ECO:0000313" key="2">
    <source>
        <dbReference type="Proteomes" id="UP000250416"/>
    </source>
</evidence>
<dbReference type="AlphaFoldDB" id="A0AAE8NHZ3"/>
<evidence type="ECO:0000313" key="1">
    <source>
        <dbReference type="EMBL" id="SPV21835.1"/>
    </source>
</evidence>